<proteinExistence type="predicted"/>
<gene>
    <name evidence="1" type="ORF">OUZ56_028213</name>
</gene>
<evidence type="ECO:0000313" key="2">
    <source>
        <dbReference type="Proteomes" id="UP001234178"/>
    </source>
</evidence>
<keyword evidence="2" id="KW-1185">Reference proteome</keyword>
<organism evidence="1 2">
    <name type="scientific">Daphnia magna</name>
    <dbReference type="NCBI Taxonomy" id="35525"/>
    <lineage>
        <taxon>Eukaryota</taxon>
        <taxon>Metazoa</taxon>
        <taxon>Ecdysozoa</taxon>
        <taxon>Arthropoda</taxon>
        <taxon>Crustacea</taxon>
        <taxon>Branchiopoda</taxon>
        <taxon>Diplostraca</taxon>
        <taxon>Cladocera</taxon>
        <taxon>Anomopoda</taxon>
        <taxon>Daphniidae</taxon>
        <taxon>Daphnia</taxon>
    </lineage>
</organism>
<reference evidence="1 2" key="1">
    <citation type="journal article" date="2023" name="Nucleic Acids Res.">
        <title>The hologenome of Daphnia magna reveals possible DNA methylation and microbiome-mediated evolution of the host genome.</title>
        <authorList>
            <person name="Chaturvedi A."/>
            <person name="Li X."/>
            <person name="Dhandapani V."/>
            <person name="Marshall H."/>
            <person name="Kissane S."/>
            <person name="Cuenca-Cambronero M."/>
            <person name="Asole G."/>
            <person name="Calvet F."/>
            <person name="Ruiz-Romero M."/>
            <person name="Marangio P."/>
            <person name="Guigo R."/>
            <person name="Rago D."/>
            <person name="Mirbahai L."/>
            <person name="Eastwood N."/>
            <person name="Colbourne J.K."/>
            <person name="Zhou J."/>
            <person name="Mallon E."/>
            <person name="Orsini L."/>
        </authorList>
    </citation>
    <scope>NUCLEOTIDE SEQUENCE [LARGE SCALE GENOMIC DNA]</scope>
    <source>
        <strain evidence="1">LRV0_1</strain>
    </source>
</reference>
<name>A0ABR0B383_9CRUS</name>
<dbReference type="Proteomes" id="UP001234178">
    <property type="component" value="Unassembled WGS sequence"/>
</dbReference>
<evidence type="ECO:0000313" key="1">
    <source>
        <dbReference type="EMBL" id="KAK4036148.1"/>
    </source>
</evidence>
<dbReference type="EMBL" id="JAOYFB010000040">
    <property type="protein sequence ID" value="KAK4036148.1"/>
    <property type="molecule type" value="Genomic_DNA"/>
</dbReference>
<sequence>MFCFATVLNPSSHDSWVPSKFPIKEFPCTFNISCVTMAFIYTKVLHQNRLSDHWCSKVPAASDMSSPFRIISYDAENLVSRNVST</sequence>
<comment type="caution">
    <text evidence="1">The sequence shown here is derived from an EMBL/GenBank/DDBJ whole genome shotgun (WGS) entry which is preliminary data.</text>
</comment>
<accession>A0ABR0B383</accession>
<protein>
    <submittedName>
        <fullName evidence="1">Uncharacterized protein</fullName>
    </submittedName>
</protein>